<feature type="compositionally biased region" description="Basic and acidic residues" evidence="1">
    <location>
        <begin position="23"/>
        <end position="34"/>
    </location>
</feature>
<dbReference type="InParanoid" id="A0A1Y2LWP6"/>
<feature type="compositionally biased region" description="Pro residues" evidence="1">
    <location>
        <begin position="1"/>
        <end position="10"/>
    </location>
</feature>
<proteinExistence type="predicted"/>
<dbReference type="AlphaFoldDB" id="A0A1Y2LWP6"/>
<sequence length="138" mass="15130">MPNPSSPSPPVKQVKAKQATFSEPKRTDTHDKSKAPQTPARALGAWGNFAAHIAQDDNNEKNKFRPEFRETYKDQKGQKQTTVHEGMNGNVWLATNESQGQDDIPKTEKSTENGAYVGEQVDDAELYEGGVALSPSDS</sequence>
<organism evidence="2 3">
    <name type="scientific">Epicoccum nigrum</name>
    <name type="common">Soil fungus</name>
    <name type="synonym">Epicoccum purpurascens</name>
    <dbReference type="NCBI Taxonomy" id="105696"/>
    <lineage>
        <taxon>Eukaryota</taxon>
        <taxon>Fungi</taxon>
        <taxon>Dikarya</taxon>
        <taxon>Ascomycota</taxon>
        <taxon>Pezizomycotina</taxon>
        <taxon>Dothideomycetes</taxon>
        <taxon>Pleosporomycetidae</taxon>
        <taxon>Pleosporales</taxon>
        <taxon>Pleosporineae</taxon>
        <taxon>Didymellaceae</taxon>
        <taxon>Epicoccum</taxon>
    </lineage>
</organism>
<gene>
    <name evidence="2" type="ORF">B5807_06343</name>
</gene>
<reference evidence="2 3" key="1">
    <citation type="journal article" date="2017" name="Genome Announc.">
        <title>Genome sequence of the saprophytic ascomycete Epicoccum nigrum ICMP 19927 strain isolated from New Zealand.</title>
        <authorList>
            <person name="Fokin M."/>
            <person name="Fleetwood D."/>
            <person name="Weir B.S."/>
            <person name="Villas-Boas S.G."/>
        </authorList>
    </citation>
    <scope>NUCLEOTIDE SEQUENCE [LARGE SCALE GENOMIC DNA]</scope>
    <source>
        <strain evidence="2 3">ICMP 19927</strain>
    </source>
</reference>
<evidence type="ECO:0000313" key="3">
    <source>
        <dbReference type="Proteomes" id="UP000193240"/>
    </source>
</evidence>
<feature type="region of interest" description="Disordered" evidence="1">
    <location>
        <begin position="95"/>
        <end position="138"/>
    </location>
</feature>
<evidence type="ECO:0000256" key="1">
    <source>
        <dbReference type="SAM" id="MobiDB-lite"/>
    </source>
</evidence>
<protein>
    <submittedName>
        <fullName evidence="2">Uncharacterized protein</fullName>
    </submittedName>
</protein>
<dbReference type="EMBL" id="KZ107847">
    <property type="protein sequence ID" value="OSS47989.1"/>
    <property type="molecule type" value="Genomic_DNA"/>
</dbReference>
<name>A0A1Y2LWP6_EPING</name>
<evidence type="ECO:0000313" key="2">
    <source>
        <dbReference type="EMBL" id="OSS47989.1"/>
    </source>
</evidence>
<dbReference type="Proteomes" id="UP000193240">
    <property type="component" value="Unassembled WGS sequence"/>
</dbReference>
<feature type="region of interest" description="Disordered" evidence="1">
    <location>
        <begin position="1"/>
        <end position="44"/>
    </location>
</feature>
<keyword evidence="3" id="KW-1185">Reference proteome</keyword>
<accession>A0A1Y2LWP6</accession>